<organism evidence="1 2">
    <name type="scientific">Pleurodeles waltl</name>
    <name type="common">Iberian ribbed newt</name>
    <dbReference type="NCBI Taxonomy" id="8319"/>
    <lineage>
        <taxon>Eukaryota</taxon>
        <taxon>Metazoa</taxon>
        <taxon>Chordata</taxon>
        <taxon>Craniata</taxon>
        <taxon>Vertebrata</taxon>
        <taxon>Euteleostomi</taxon>
        <taxon>Amphibia</taxon>
        <taxon>Batrachia</taxon>
        <taxon>Caudata</taxon>
        <taxon>Salamandroidea</taxon>
        <taxon>Salamandridae</taxon>
        <taxon>Pleurodelinae</taxon>
        <taxon>Pleurodeles</taxon>
    </lineage>
</organism>
<gene>
    <name evidence="1" type="ORF">NDU88_004416</name>
</gene>
<protein>
    <submittedName>
        <fullName evidence="1">Uncharacterized protein</fullName>
    </submittedName>
</protein>
<dbReference type="EMBL" id="JANPWB010000015">
    <property type="protein sequence ID" value="KAJ1091289.1"/>
    <property type="molecule type" value="Genomic_DNA"/>
</dbReference>
<evidence type="ECO:0000313" key="1">
    <source>
        <dbReference type="EMBL" id="KAJ1091289.1"/>
    </source>
</evidence>
<sequence>MNESLGGTLSKRVSVYHHDLTDILIGLPAEPRPAPLPWTWSGGLTVHQGKEGTSARPIAGAYGGRPTSRQKRIWYSLPTGVPWLLAC</sequence>
<dbReference type="AlphaFoldDB" id="A0AAV7LL91"/>
<name>A0AAV7LL91_PLEWA</name>
<reference evidence="1" key="1">
    <citation type="journal article" date="2022" name="bioRxiv">
        <title>Sequencing and chromosome-scale assembly of the giantPleurodeles waltlgenome.</title>
        <authorList>
            <person name="Brown T."/>
            <person name="Elewa A."/>
            <person name="Iarovenko S."/>
            <person name="Subramanian E."/>
            <person name="Araus A.J."/>
            <person name="Petzold A."/>
            <person name="Susuki M."/>
            <person name="Suzuki K.-i.T."/>
            <person name="Hayashi T."/>
            <person name="Toyoda A."/>
            <person name="Oliveira C."/>
            <person name="Osipova E."/>
            <person name="Leigh N.D."/>
            <person name="Simon A."/>
            <person name="Yun M.H."/>
        </authorList>
    </citation>
    <scope>NUCLEOTIDE SEQUENCE</scope>
    <source>
        <strain evidence="1">20211129_DDA</strain>
        <tissue evidence="1">Liver</tissue>
    </source>
</reference>
<accession>A0AAV7LL91</accession>
<keyword evidence="2" id="KW-1185">Reference proteome</keyword>
<proteinExistence type="predicted"/>
<dbReference type="Proteomes" id="UP001066276">
    <property type="component" value="Chromosome 11"/>
</dbReference>
<evidence type="ECO:0000313" key="2">
    <source>
        <dbReference type="Proteomes" id="UP001066276"/>
    </source>
</evidence>
<comment type="caution">
    <text evidence="1">The sequence shown here is derived from an EMBL/GenBank/DDBJ whole genome shotgun (WGS) entry which is preliminary data.</text>
</comment>